<keyword evidence="3" id="KW-1185">Reference proteome</keyword>
<dbReference type="PhylomeDB" id="B4GVV6"/>
<organism evidence="3">
    <name type="scientific">Drosophila persimilis</name>
    <name type="common">Fruit fly</name>
    <dbReference type="NCBI Taxonomy" id="7234"/>
    <lineage>
        <taxon>Eukaryota</taxon>
        <taxon>Metazoa</taxon>
        <taxon>Ecdysozoa</taxon>
        <taxon>Arthropoda</taxon>
        <taxon>Hexapoda</taxon>
        <taxon>Insecta</taxon>
        <taxon>Pterygota</taxon>
        <taxon>Neoptera</taxon>
        <taxon>Endopterygota</taxon>
        <taxon>Diptera</taxon>
        <taxon>Brachycera</taxon>
        <taxon>Muscomorpha</taxon>
        <taxon>Ephydroidea</taxon>
        <taxon>Drosophilidae</taxon>
        <taxon>Drosophila</taxon>
        <taxon>Sophophora</taxon>
    </lineage>
</organism>
<sequence length="147" mass="17413">MPPFIRDDKPLAWDKEDQDQNQDQDQDQDQNQNQNHDQDHHQNEEPIIEDDELTDSELYMALLQVRTTVEQNRANAERAGLNMPSFHQRLTAYSDLLIEFTSAVNRKLALNRQGHTAETAMDHSAVSQEIHRLFREISEYFERYMRE</sequence>
<proteinExistence type="predicted"/>
<feature type="compositionally biased region" description="Acidic residues" evidence="1">
    <location>
        <begin position="16"/>
        <end position="28"/>
    </location>
</feature>
<evidence type="ECO:0000313" key="3">
    <source>
        <dbReference type="Proteomes" id="UP000008744"/>
    </source>
</evidence>
<evidence type="ECO:0000313" key="2">
    <source>
        <dbReference type="EMBL" id="EDW26801.1"/>
    </source>
</evidence>
<feature type="compositionally biased region" description="Basic and acidic residues" evidence="1">
    <location>
        <begin position="1"/>
        <end position="15"/>
    </location>
</feature>
<protein>
    <submittedName>
        <fullName evidence="2">GL14728</fullName>
    </submittedName>
</protein>
<evidence type="ECO:0000256" key="1">
    <source>
        <dbReference type="SAM" id="MobiDB-lite"/>
    </source>
</evidence>
<dbReference type="HOGENOM" id="CLU_1983897_0_0_1"/>
<dbReference type="EMBL" id="CH479193">
    <property type="protein sequence ID" value="EDW26801.1"/>
    <property type="molecule type" value="Genomic_DNA"/>
</dbReference>
<dbReference type="AlphaFoldDB" id="B4GVV6"/>
<reference evidence="2 3" key="1">
    <citation type="journal article" date="2007" name="Nature">
        <title>Evolution of genes and genomes on the Drosophila phylogeny.</title>
        <authorList>
            <consortium name="Drosophila 12 Genomes Consortium"/>
            <person name="Clark A.G."/>
            <person name="Eisen M.B."/>
            <person name="Smith D.R."/>
            <person name="Bergman C.M."/>
            <person name="Oliver B."/>
            <person name="Markow T.A."/>
            <person name="Kaufman T.C."/>
            <person name="Kellis M."/>
            <person name="Gelbart W."/>
            <person name="Iyer V.N."/>
            <person name="Pollard D.A."/>
            <person name="Sackton T.B."/>
            <person name="Larracuente A.M."/>
            <person name="Singh N.D."/>
            <person name="Abad J.P."/>
            <person name="Abt D.N."/>
            <person name="Adryan B."/>
            <person name="Aguade M."/>
            <person name="Akashi H."/>
            <person name="Anderson W.W."/>
            <person name="Aquadro C.F."/>
            <person name="Ardell D.H."/>
            <person name="Arguello R."/>
            <person name="Artieri C.G."/>
            <person name="Barbash D.A."/>
            <person name="Barker D."/>
            <person name="Barsanti P."/>
            <person name="Batterham P."/>
            <person name="Batzoglou S."/>
            <person name="Begun D."/>
            <person name="Bhutkar A."/>
            <person name="Blanco E."/>
            <person name="Bosak S.A."/>
            <person name="Bradley R.K."/>
            <person name="Brand A.D."/>
            <person name="Brent M.R."/>
            <person name="Brooks A.N."/>
            <person name="Brown R.H."/>
            <person name="Butlin R.K."/>
            <person name="Caggese C."/>
            <person name="Calvi B.R."/>
            <person name="Bernardo de Carvalho A."/>
            <person name="Caspi A."/>
            <person name="Castrezana S."/>
            <person name="Celniker S.E."/>
            <person name="Chang J.L."/>
            <person name="Chapple C."/>
            <person name="Chatterji S."/>
            <person name="Chinwalla A."/>
            <person name="Civetta A."/>
            <person name="Clifton S.W."/>
            <person name="Comeron J.M."/>
            <person name="Costello J.C."/>
            <person name="Coyne J.A."/>
            <person name="Daub J."/>
            <person name="David R.G."/>
            <person name="Delcher A.L."/>
            <person name="Delehaunty K."/>
            <person name="Do C.B."/>
            <person name="Ebling H."/>
            <person name="Edwards K."/>
            <person name="Eickbush T."/>
            <person name="Evans J.D."/>
            <person name="Filipski A."/>
            <person name="Findeiss S."/>
            <person name="Freyhult E."/>
            <person name="Fulton L."/>
            <person name="Fulton R."/>
            <person name="Garcia A.C."/>
            <person name="Gardiner A."/>
            <person name="Garfield D.A."/>
            <person name="Garvin B.E."/>
            <person name="Gibson G."/>
            <person name="Gilbert D."/>
            <person name="Gnerre S."/>
            <person name="Godfrey J."/>
            <person name="Good R."/>
            <person name="Gotea V."/>
            <person name="Gravely B."/>
            <person name="Greenberg A.J."/>
            <person name="Griffiths-Jones S."/>
            <person name="Gross S."/>
            <person name="Guigo R."/>
            <person name="Gustafson E.A."/>
            <person name="Haerty W."/>
            <person name="Hahn M.W."/>
            <person name="Halligan D.L."/>
            <person name="Halpern A.L."/>
            <person name="Halter G.M."/>
            <person name="Han M.V."/>
            <person name="Heger A."/>
            <person name="Hillier L."/>
            <person name="Hinrichs A.S."/>
            <person name="Holmes I."/>
            <person name="Hoskins R.A."/>
            <person name="Hubisz M.J."/>
            <person name="Hultmark D."/>
            <person name="Huntley M.A."/>
            <person name="Jaffe D.B."/>
            <person name="Jagadeeshan S."/>
            <person name="Jeck W.R."/>
            <person name="Johnson J."/>
            <person name="Jones C.D."/>
            <person name="Jordan W.C."/>
            <person name="Karpen G.H."/>
            <person name="Kataoka E."/>
            <person name="Keightley P.D."/>
            <person name="Kheradpour P."/>
            <person name="Kirkness E.F."/>
            <person name="Koerich L.B."/>
            <person name="Kristiansen K."/>
            <person name="Kudrna D."/>
            <person name="Kulathinal R.J."/>
            <person name="Kumar S."/>
            <person name="Kwok R."/>
            <person name="Lander E."/>
            <person name="Langley C.H."/>
            <person name="Lapoint R."/>
            <person name="Lazzaro B.P."/>
            <person name="Lee S.J."/>
            <person name="Levesque L."/>
            <person name="Li R."/>
            <person name="Lin C.F."/>
            <person name="Lin M.F."/>
            <person name="Lindblad-Toh K."/>
            <person name="Llopart A."/>
            <person name="Long M."/>
            <person name="Low L."/>
            <person name="Lozovsky E."/>
            <person name="Lu J."/>
            <person name="Luo M."/>
            <person name="Machado C.A."/>
            <person name="Makalowski W."/>
            <person name="Marzo M."/>
            <person name="Matsuda M."/>
            <person name="Matzkin L."/>
            <person name="McAllister B."/>
            <person name="McBride C.S."/>
            <person name="McKernan B."/>
            <person name="McKernan K."/>
            <person name="Mendez-Lago M."/>
            <person name="Minx P."/>
            <person name="Mollenhauer M.U."/>
            <person name="Montooth K."/>
            <person name="Mount S.M."/>
            <person name="Mu X."/>
            <person name="Myers E."/>
            <person name="Negre B."/>
            <person name="Newfeld S."/>
            <person name="Nielsen R."/>
            <person name="Noor M.A."/>
            <person name="O'Grady P."/>
            <person name="Pachter L."/>
            <person name="Papaceit M."/>
            <person name="Parisi M.J."/>
            <person name="Parisi M."/>
            <person name="Parts L."/>
            <person name="Pedersen J.S."/>
            <person name="Pesole G."/>
            <person name="Phillippy A.M."/>
            <person name="Ponting C.P."/>
            <person name="Pop M."/>
            <person name="Porcelli D."/>
            <person name="Powell J.R."/>
            <person name="Prohaska S."/>
            <person name="Pruitt K."/>
            <person name="Puig M."/>
            <person name="Quesneville H."/>
            <person name="Ram K.R."/>
            <person name="Rand D."/>
            <person name="Rasmussen M.D."/>
            <person name="Reed L.K."/>
            <person name="Reenan R."/>
            <person name="Reily A."/>
            <person name="Remington K.A."/>
            <person name="Rieger T.T."/>
            <person name="Ritchie M.G."/>
            <person name="Robin C."/>
            <person name="Rogers Y.H."/>
            <person name="Rohde C."/>
            <person name="Rozas J."/>
            <person name="Rubenfield M.J."/>
            <person name="Ruiz A."/>
            <person name="Russo S."/>
            <person name="Salzberg S.L."/>
            <person name="Sanchez-Gracia A."/>
            <person name="Saranga D.J."/>
            <person name="Sato H."/>
            <person name="Schaeffer S.W."/>
            <person name="Schatz M.C."/>
            <person name="Schlenke T."/>
            <person name="Schwartz R."/>
            <person name="Segarra C."/>
            <person name="Singh R.S."/>
            <person name="Sirot L."/>
            <person name="Sirota M."/>
            <person name="Sisneros N.B."/>
            <person name="Smith C.D."/>
            <person name="Smith T.F."/>
            <person name="Spieth J."/>
            <person name="Stage D.E."/>
            <person name="Stark A."/>
            <person name="Stephan W."/>
            <person name="Strausberg R.L."/>
            <person name="Strempel S."/>
            <person name="Sturgill D."/>
            <person name="Sutton G."/>
            <person name="Sutton G.G."/>
            <person name="Tao W."/>
            <person name="Teichmann S."/>
            <person name="Tobari Y.N."/>
            <person name="Tomimura Y."/>
            <person name="Tsolas J.M."/>
            <person name="Valente V.L."/>
            <person name="Venter E."/>
            <person name="Venter J.C."/>
            <person name="Vicario S."/>
            <person name="Vieira F.G."/>
            <person name="Vilella A.J."/>
            <person name="Villasante A."/>
            <person name="Walenz B."/>
            <person name="Wang J."/>
            <person name="Wasserman M."/>
            <person name="Watts T."/>
            <person name="Wilson D."/>
            <person name="Wilson R.K."/>
            <person name="Wing R.A."/>
            <person name="Wolfner M.F."/>
            <person name="Wong A."/>
            <person name="Wong G.K."/>
            <person name="Wu C.I."/>
            <person name="Wu G."/>
            <person name="Yamamoto D."/>
            <person name="Yang H.P."/>
            <person name="Yang S.P."/>
            <person name="Yorke J.A."/>
            <person name="Yoshida K."/>
            <person name="Zdobnov E."/>
            <person name="Zhang P."/>
            <person name="Zhang Y."/>
            <person name="Zimin A.V."/>
            <person name="Baldwin J."/>
            <person name="Abdouelleil A."/>
            <person name="Abdulkadir J."/>
            <person name="Abebe A."/>
            <person name="Abera B."/>
            <person name="Abreu J."/>
            <person name="Acer S.C."/>
            <person name="Aftuck L."/>
            <person name="Alexander A."/>
            <person name="An P."/>
            <person name="Anderson E."/>
            <person name="Anderson S."/>
            <person name="Arachi H."/>
            <person name="Azer M."/>
            <person name="Bachantsang P."/>
            <person name="Barry A."/>
            <person name="Bayul T."/>
            <person name="Berlin A."/>
            <person name="Bessette D."/>
            <person name="Bloom T."/>
            <person name="Blye J."/>
            <person name="Boguslavskiy L."/>
            <person name="Bonnet C."/>
            <person name="Boukhgalter B."/>
            <person name="Bourzgui I."/>
            <person name="Brown A."/>
            <person name="Cahill P."/>
            <person name="Channer S."/>
            <person name="Cheshatsang Y."/>
            <person name="Chuda L."/>
            <person name="Citroen M."/>
            <person name="Collymore A."/>
            <person name="Cooke P."/>
            <person name="Costello M."/>
            <person name="D'Aco K."/>
            <person name="Daza R."/>
            <person name="De Haan G."/>
            <person name="DeGray S."/>
            <person name="DeMaso C."/>
            <person name="Dhargay N."/>
            <person name="Dooley K."/>
            <person name="Dooley E."/>
            <person name="Doricent M."/>
            <person name="Dorje P."/>
            <person name="Dorjee K."/>
            <person name="Dupes A."/>
            <person name="Elong R."/>
            <person name="Falk J."/>
            <person name="Farina A."/>
            <person name="Faro S."/>
            <person name="Ferguson D."/>
            <person name="Fisher S."/>
            <person name="Foley C.D."/>
            <person name="Franke A."/>
            <person name="Friedrich D."/>
            <person name="Gadbois L."/>
            <person name="Gearin G."/>
            <person name="Gearin C.R."/>
            <person name="Giannoukos G."/>
            <person name="Goode T."/>
            <person name="Graham J."/>
            <person name="Grandbois E."/>
            <person name="Grewal S."/>
            <person name="Gyaltsen K."/>
            <person name="Hafez N."/>
            <person name="Hagos B."/>
            <person name="Hall J."/>
            <person name="Henson C."/>
            <person name="Hollinger A."/>
            <person name="Honan T."/>
            <person name="Huard M.D."/>
            <person name="Hughes L."/>
            <person name="Hurhula B."/>
            <person name="Husby M.E."/>
            <person name="Kamat A."/>
            <person name="Kanga B."/>
            <person name="Kashin S."/>
            <person name="Khazanovich D."/>
            <person name="Kisner P."/>
            <person name="Lance K."/>
            <person name="Lara M."/>
            <person name="Lee W."/>
            <person name="Lennon N."/>
            <person name="Letendre F."/>
            <person name="LeVine R."/>
            <person name="Lipovsky A."/>
            <person name="Liu X."/>
            <person name="Liu J."/>
            <person name="Liu S."/>
            <person name="Lokyitsang T."/>
            <person name="Lokyitsang Y."/>
            <person name="Lubonja R."/>
            <person name="Lui A."/>
            <person name="MacDonald P."/>
            <person name="Magnisalis V."/>
            <person name="Maru K."/>
            <person name="Matthews C."/>
            <person name="McCusker W."/>
            <person name="McDonough S."/>
            <person name="Mehta T."/>
            <person name="Meldrim J."/>
            <person name="Meneus L."/>
            <person name="Mihai O."/>
            <person name="Mihalev A."/>
            <person name="Mihova T."/>
            <person name="Mittelman R."/>
            <person name="Mlenga V."/>
            <person name="Montmayeur A."/>
            <person name="Mulrain L."/>
            <person name="Navidi A."/>
            <person name="Naylor J."/>
            <person name="Negash T."/>
            <person name="Nguyen T."/>
            <person name="Nguyen N."/>
            <person name="Nicol R."/>
            <person name="Norbu C."/>
            <person name="Norbu N."/>
            <person name="Novod N."/>
            <person name="O'Neill B."/>
            <person name="Osman S."/>
            <person name="Markiewicz E."/>
            <person name="Oyono O.L."/>
            <person name="Patti C."/>
            <person name="Phunkhang P."/>
            <person name="Pierre F."/>
            <person name="Priest M."/>
            <person name="Raghuraman S."/>
            <person name="Rege F."/>
            <person name="Reyes R."/>
            <person name="Rise C."/>
            <person name="Rogov P."/>
            <person name="Ross K."/>
            <person name="Ryan E."/>
            <person name="Settipalli S."/>
            <person name="Shea T."/>
            <person name="Sherpa N."/>
            <person name="Shi L."/>
            <person name="Shih D."/>
            <person name="Sparrow T."/>
            <person name="Spaulding J."/>
            <person name="Stalker J."/>
            <person name="Stange-Thomann N."/>
            <person name="Stavropoulos S."/>
            <person name="Stone C."/>
            <person name="Strader C."/>
            <person name="Tesfaye S."/>
            <person name="Thomson T."/>
            <person name="Thoulutsang Y."/>
            <person name="Thoulutsang D."/>
            <person name="Topham K."/>
            <person name="Topping I."/>
            <person name="Tsamla T."/>
            <person name="Vassiliev H."/>
            <person name="Vo A."/>
            <person name="Wangchuk T."/>
            <person name="Wangdi T."/>
            <person name="Weiand M."/>
            <person name="Wilkinson J."/>
            <person name="Wilson A."/>
            <person name="Yadav S."/>
            <person name="Young G."/>
            <person name="Yu Q."/>
            <person name="Zembek L."/>
            <person name="Zhong D."/>
            <person name="Zimmer A."/>
            <person name="Zwirko Z."/>
            <person name="Jaffe D.B."/>
            <person name="Alvarez P."/>
            <person name="Brockman W."/>
            <person name="Butler J."/>
            <person name="Chin C."/>
            <person name="Gnerre S."/>
            <person name="Grabherr M."/>
            <person name="Kleber M."/>
            <person name="Mauceli E."/>
            <person name="MacCallum I."/>
        </authorList>
    </citation>
    <scope>NUCLEOTIDE SEQUENCE [LARGE SCALE GENOMIC DNA]</scope>
    <source>
        <strain evidence="3">MSH-3 / Tucson 14011-0111.49</strain>
    </source>
</reference>
<accession>B4GVV6</accession>
<dbReference type="Proteomes" id="UP000008744">
    <property type="component" value="Unassembled WGS sequence"/>
</dbReference>
<gene>
    <name evidence="2" type="primary">Dper\GL14728</name>
    <name evidence="2" type="ORF">Dper_GL14728</name>
</gene>
<feature type="region of interest" description="Disordered" evidence="1">
    <location>
        <begin position="1"/>
        <end position="53"/>
    </location>
</feature>
<name>B4GVV6_DROPE</name>